<keyword evidence="1" id="KW-0812">Transmembrane</keyword>
<name>A0A2Z4Y2K0_SUMC1</name>
<protein>
    <submittedName>
        <fullName evidence="2">Uncharacterized protein</fullName>
    </submittedName>
</protein>
<accession>A0A2Z4Y2K0</accession>
<reference evidence="2 3" key="1">
    <citation type="submission" date="2018-05" db="EMBL/GenBank/DDBJ databases">
        <title>A metagenomic window into the 2 km-deep terrestrial subsurface aquifer revealed taxonomically and functionally diverse microbial community comprising novel uncultured bacterial lineages.</title>
        <authorList>
            <person name="Kadnikov V.V."/>
            <person name="Mardanov A.V."/>
            <person name="Beletsky A.V."/>
            <person name="Banks D."/>
            <person name="Pimenov N.V."/>
            <person name="Frank Y.A."/>
            <person name="Karnachuk O.V."/>
            <person name="Ravin N.V."/>
        </authorList>
    </citation>
    <scope>NUCLEOTIDE SEQUENCE [LARGE SCALE GENOMIC DNA]</scope>
    <source>
        <strain evidence="2">BY</strain>
    </source>
</reference>
<dbReference type="KEGG" id="schv:BRCON_0507"/>
<organism evidence="2 3">
    <name type="scientific">Sumerlaea chitinivorans</name>
    <dbReference type="NCBI Taxonomy" id="2250252"/>
    <lineage>
        <taxon>Bacteria</taxon>
        <taxon>Candidatus Sumerlaeota</taxon>
        <taxon>Candidatus Sumerlaeia</taxon>
        <taxon>Candidatus Sumerlaeales</taxon>
        <taxon>Candidatus Sumerlaeaceae</taxon>
        <taxon>Candidatus Sumerlaea</taxon>
    </lineage>
</organism>
<gene>
    <name evidence="2" type="ORF">BRCON_0507</name>
</gene>
<evidence type="ECO:0000313" key="2">
    <source>
        <dbReference type="EMBL" id="AXA35284.1"/>
    </source>
</evidence>
<dbReference type="EMBL" id="CP030759">
    <property type="protein sequence ID" value="AXA35284.1"/>
    <property type="molecule type" value="Genomic_DNA"/>
</dbReference>
<keyword evidence="1" id="KW-1133">Transmembrane helix</keyword>
<keyword evidence="1" id="KW-0472">Membrane</keyword>
<feature type="transmembrane region" description="Helical" evidence="1">
    <location>
        <begin position="6"/>
        <end position="24"/>
    </location>
</feature>
<dbReference type="Proteomes" id="UP000262583">
    <property type="component" value="Chromosome"/>
</dbReference>
<evidence type="ECO:0000313" key="3">
    <source>
        <dbReference type="Proteomes" id="UP000262583"/>
    </source>
</evidence>
<proteinExistence type="predicted"/>
<dbReference type="AlphaFoldDB" id="A0A2Z4Y2K0"/>
<evidence type="ECO:0000256" key="1">
    <source>
        <dbReference type="SAM" id="Phobius"/>
    </source>
</evidence>
<sequence length="134" mass="15220">MLAFTFAQSAVAFAVVINLLWFFVRTFGAPPCQISEEQILTYWVPQAYPHAKLLRAQLPADEKVALATSQGTFNEYLFSALAYPVHCYHTTVTLEGLNAVSADHELEWKKLGIGYYVYYEPFSTTQPLHLRKVQ</sequence>